<protein>
    <submittedName>
        <fullName evidence="1">Uncharacterized protein</fullName>
    </submittedName>
</protein>
<proteinExistence type="predicted"/>
<sequence>MEHRTIESEVVKASNALENVVDAEGYARLDAEDRAAVQEALHQLALVESRSSERSPAPAESAV</sequence>
<dbReference type="Proteomes" id="UP001596328">
    <property type="component" value="Unassembled WGS sequence"/>
</dbReference>
<accession>A0ABD5S0V3</accession>
<organism evidence="1 2">
    <name type="scientific">Halobium palmae</name>
    <dbReference type="NCBI Taxonomy" id="1776492"/>
    <lineage>
        <taxon>Archaea</taxon>
        <taxon>Methanobacteriati</taxon>
        <taxon>Methanobacteriota</taxon>
        <taxon>Stenosarchaea group</taxon>
        <taxon>Halobacteria</taxon>
        <taxon>Halobacteriales</taxon>
        <taxon>Haloferacaceae</taxon>
        <taxon>Halobium</taxon>
    </lineage>
</organism>
<dbReference type="EMBL" id="JBHSWU010000404">
    <property type="protein sequence ID" value="MFC6725149.1"/>
    <property type="molecule type" value="Genomic_DNA"/>
</dbReference>
<reference evidence="1 2" key="1">
    <citation type="journal article" date="2019" name="Int. J. Syst. Evol. Microbiol.">
        <title>The Global Catalogue of Microorganisms (GCM) 10K type strain sequencing project: providing services to taxonomists for standard genome sequencing and annotation.</title>
        <authorList>
            <consortium name="The Broad Institute Genomics Platform"/>
            <consortium name="The Broad Institute Genome Sequencing Center for Infectious Disease"/>
            <person name="Wu L."/>
            <person name="Ma J."/>
        </authorList>
    </citation>
    <scope>NUCLEOTIDE SEQUENCE [LARGE SCALE GENOMIC DNA]</scope>
    <source>
        <strain evidence="1 2">NBRC 111368</strain>
    </source>
</reference>
<name>A0ABD5S0V3_9EURY</name>
<keyword evidence="2" id="KW-1185">Reference proteome</keyword>
<dbReference type="AlphaFoldDB" id="A0ABD5S0V3"/>
<evidence type="ECO:0000313" key="2">
    <source>
        <dbReference type="Proteomes" id="UP001596328"/>
    </source>
</evidence>
<gene>
    <name evidence="1" type="ORF">ACFQE1_12365</name>
</gene>
<comment type="caution">
    <text evidence="1">The sequence shown here is derived from an EMBL/GenBank/DDBJ whole genome shotgun (WGS) entry which is preliminary data.</text>
</comment>
<evidence type="ECO:0000313" key="1">
    <source>
        <dbReference type="EMBL" id="MFC6725149.1"/>
    </source>
</evidence>